<dbReference type="SUPFAM" id="SSF46906">
    <property type="entry name" value="Ribosomal protein L11, C-terminal domain"/>
    <property type="match status" value="1"/>
</dbReference>
<evidence type="ECO:0000256" key="3">
    <source>
        <dbReference type="ARBA" id="ARBA00022884"/>
    </source>
</evidence>
<gene>
    <name evidence="7" type="ORF">S01H1_65496</name>
</gene>
<dbReference type="InterPro" id="IPR020785">
    <property type="entry name" value="Ribosomal_uL11_CS"/>
</dbReference>
<evidence type="ECO:0000313" key="7">
    <source>
        <dbReference type="EMBL" id="GAG37545.1"/>
    </source>
</evidence>
<keyword evidence="3" id="KW-0694">RNA-binding</keyword>
<evidence type="ECO:0000256" key="4">
    <source>
        <dbReference type="ARBA" id="ARBA00022980"/>
    </source>
</evidence>
<evidence type="ECO:0000256" key="1">
    <source>
        <dbReference type="ARBA" id="ARBA00010537"/>
    </source>
</evidence>
<name>X0X3G1_9ZZZZ</name>
<dbReference type="GO" id="GO:0022625">
    <property type="term" value="C:cytosolic large ribosomal subunit"/>
    <property type="evidence" value="ECO:0007669"/>
    <property type="project" value="TreeGrafter"/>
</dbReference>
<feature type="domain" description="Large ribosomal subunit protein uL11 C-terminal" evidence="6">
    <location>
        <begin position="1"/>
        <end position="62"/>
    </location>
</feature>
<evidence type="ECO:0000259" key="6">
    <source>
        <dbReference type="Pfam" id="PF00298"/>
    </source>
</evidence>
<dbReference type="Pfam" id="PF00298">
    <property type="entry name" value="Ribosomal_L11"/>
    <property type="match status" value="1"/>
</dbReference>
<dbReference type="PANTHER" id="PTHR11661">
    <property type="entry name" value="60S RIBOSOMAL PROTEIN L12"/>
    <property type="match status" value="1"/>
</dbReference>
<dbReference type="PROSITE" id="PS00359">
    <property type="entry name" value="RIBOSOMAL_L11"/>
    <property type="match status" value="1"/>
</dbReference>
<dbReference type="PANTHER" id="PTHR11661:SF1">
    <property type="entry name" value="LARGE RIBOSOMAL SUBUNIT PROTEIN UL11M"/>
    <property type="match status" value="1"/>
</dbReference>
<dbReference type="SMART" id="SM00649">
    <property type="entry name" value="RL11"/>
    <property type="match status" value="1"/>
</dbReference>
<accession>X0X3G1</accession>
<keyword evidence="4" id="KW-0689">Ribosomal protein</keyword>
<keyword evidence="2" id="KW-0699">rRNA-binding</keyword>
<feature type="non-terminal residue" evidence="7">
    <location>
        <position position="1"/>
    </location>
</feature>
<dbReference type="InterPro" id="IPR020783">
    <property type="entry name" value="Ribosomal_uL11_C"/>
</dbReference>
<dbReference type="Gene3D" id="1.10.10.250">
    <property type="entry name" value="Ribosomal protein L11, C-terminal domain"/>
    <property type="match status" value="1"/>
</dbReference>
<sequence length="63" mass="6905">LLRRALNVEKGSGVPNIEKIGTLPREKLREIATIKMKDLNAADIEGATRMIEGTARSMGIEVE</sequence>
<dbReference type="GO" id="GO:0003735">
    <property type="term" value="F:structural constituent of ribosome"/>
    <property type="evidence" value="ECO:0007669"/>
    <property type="project" value="InterPro"/>
</dbReference>
<dbReference type="GO" id="GO:0070180">
    <property type="term" value="F:large ribosomal subunit rRNA binding"/>
    <property type="evidence" value="ECO:0007669"/>
    <property type="project" value="TreeGrafter"/>
</dbReference>
<dbReference type="InterPro" id="IPR000911">
    <property type="entry name" value="Ribosomal_uL11"/>
</dbReference>
<dbReference type="InterPro" id="IPR036769">
    <property type="entry name" value="Ribosomal_uL11_C_sf"/>
</dbReference>
<dbReference type="EMBL" id="BARS01043243">
    <property type="protein sequence ID" value="GAG37545.1"/>
    <property type="molecule type" value="Genomic_DNA"/>
</dbReference>
<organism evidence="7">
    <name type="scientific">marine sediment metagenome</name>
    <dbReference type="NCBI Taxonomy" id="412755"/>
    <lineage>
        <taxon>unclassified sequences</taxon>
        <taxon>metagenomes</taxon>
        <taxon>ecological metagenomes</taxon>
    </lineage>
</organism>
<dbReference type="AlphaFoldDB" id="X0X3G1"/>
<reference evidence="7" key="1">
    <citation type="journal article" date="2014" name="Front. Microbiol.">
        <title>High frequency of phylogenetically diverse reductive dehalogenase-homologous genes in deep subseafloor sedimentary metagenomes.</title>
        <authorList>
            <person name="Kawai M."/>
            <person name="Futagami T."/>
            <person name="Toyoda A."/>
            <person name="Takaki Y."/>
            <person name="Nishi S."/>
            <person name="Hori S."/>
            <person name="Arai W."/>
            <person name="Tsubouchi T."/>
            <person name="Morono Y."/>
            <person name="Uchiyama I."/>
            <person name="Ito T."/>
            <person name="Fujiyama A."/>
            <person name="Inagaki F."/>
            <person name="Takami H."/>
        </authorList>
    </citation>
    <scope>NUCLEOTIDE SEQUENCE</scope>
    <source>
        <strain evidence="7">Expedition CK06-06</strain>
    </source>
</reference>
<protein>
    <recommendedName>
        <fullName evidence="6">Large ribosomal subunit protein uL11 C-terminal domain-containing protein</fullName>
    </recommendedName>
</protein>
<evidence type="ECO:0000256" key="5">
    <source>
        <dbReference type="ARBA" id="ARBA00023274"/>
    </source>
</evidence>
<keyword evidence="5" id="KW-0687">Ribonucleoprotein</keyword>
<comment type="caution">
    <text evidence="7">The sequence shown here is derived from an EMBL/GenBank/DDBJ whole genome shotgun (WGS) entry which is preliminary data.</text>
</comment>
<dbReference type="GO" id="GO:0006412">
    <property type="term" value="P:translation"/>
    <property type="evidence" value="ECO:0007669"/>
    <property type="project" value="InterPro"/>
</dbReference>
<evidence type="ECO:0000256" key="2">
    <source>
        <dbReference type="ARBA" id="ARBA00022730"/>
    </source>
</evidence>
<comment type="similarity">
    <text evidence="1">Belongs to the universal ribosomal protein uL11 family.</text>
</comment>
<proteinExistence type="inferred from homology"/>